<evidence type="ECO:0000313" key="2">
    <source>
        <dbReference type="EMBL" id="TXC73945.1"/>
    </source>
</evidence>
<name>A0A5C6UT67_9SPHN</name>
<gene>
    <name evidence="2" type="ORF">FSZ31_04285</name>
</gene>
<evidence type="ECO:0000256" key="1">
    <source>
        <dbReference type="SAM" id="Phobius"/>
    </source>
</evidence>
<dbReference type="EMBL" id="VOPY01000001">
    <property type="protein sequence ID" value="TXC73945.1"/>
    <property type="molecule type" value="Genomic_DNA"/>
</dbReference>
<keyword evidence="1" id="KW-0472">Membrane</keyword>
<reference evidence="2 3" key="1">
    <citation type="submission" date="2019-08" db="EMBL/GenBank/DDBJ databases">
        <title>Sphingorhabdus soil sp. nov., isolated from arctic soil.</title>
        <authorList>
            <person name="Liu Y."/>
        </authorList>
    </citation>
    <scope>NUCLEOTIDE SEQUENCE [LARGE SCALE GENOMIC DNA]</scope>
    <source>
        <strain evidence="2 3">D-2Q-5-6</strain>
    </source>
</reference>
<protein>
    <submittedName>
        <fullName evidence="2">Uncharacterized protein</fullName>
    </submittedName>
</protein>
<keyword evidence="1" id="KW-0812">Transmembrane</keyword>
<feature type="transmembrane region" description="Helical" evidence="1">
    <location>
        <begin position="23"/>
        <end position="40"/>
    </location>
</feature>
<keyword evidence="1" id="KW-1133">Transmembrane helix</keyword>
<proteinExistence type="predicted"/>
<sequence>MLLGAFVLTIGRAGIDGGDWFGFAGNVAGGAIVAWAVLTLDRRQAKLALLNERAAVLDALMLLRSLVREPDHEAPNGHPVHPILDAERRAEFMIERAVRLTPGELLALADVHALLEGHESQTPRMTSSWWFENRQPDGRVPLNGRGILVVEKLNDAIKALATGKIA</sequence>
<dbReference type="Proteomes" id="UP000321129">
    <property type="component" value="Unassembled WGS sequence"/>
</dbReference>
<keyword evidence="3" id="KW-1185">Reference proteome</keyword>
<accession>A0A5C6UT67</accession>
<organism evidence="2 3">
    <name type="scientific">Flavisphingopyxis soli</name>
    <dbReference type="NCBI Taxonomy" id="2601267"/>
    <lineage>
        <taxon>Bacteria</taxon>
        <taxon>Pseudomonadati</taxon>
        <taxon>Pseudomonadota</taxon>
        <taxon>Alphaproteobacteria</taxon>
        <taxon>Sphingomonadales</taxon>
        <taxon>Sphingopyxidaceae</taxon>
        <taxon>Flavisphingopyxis</taxon>
    </lineage>
</organism>
<dbReference type="RefSeq" id="WP_147121782.1">
    <property type="nucleotide sequence ID" value="NZ_VOPY01000001.1"/>
</dbReference>
<dbReference type="AlphaFoldDB" id="A0A5C6UT67"/>
<evidence type="ECO:0000313" key="3">
    <source>
        <dbReference type="Proteomes" id="UP000321129"/>
    </source>
</evidence>
<comment type="caution">
    <text evidence="2">The sequence shown here is derived from an EMBL/GenBank/DDBJ whole genome shotgun (WGS) entry which is preliminary data.</text>
</comment>